<comment type="similarity">
    <text evidence="2">Belongs to the major facilitator superfamily. Nitrate/nitrite porter (TC 2.A.1.8) family.</text>
</comment>
<feature type="transmembrane region" description="Helical" evidence="7">
    <location>
        <begin position="114"/>
        <end position="135"/>
    </location>
</feature>
<dbReference type="EMBL" id="FPHY01000123">
    <property type="protein sequence ID" value="SFV86905.1"/>
    <property type="molecule type" value="Genomic_DNA"/>
</dbReference>
<dbReference type="Gene3D" id="1.20.1250.20">
    <property type="entry name" value="MFS general substrate transporter like domains"/>
    <property type="match status" value="2"/>
</dbReference>
<feature type="domain" description="Major facilitator superfamily (MFS) profile" evidence="8">
    <location>
        <begin position="24"/>
        <end position="476"/>
    </location>
</feature>
<evidence type="ECO:0000256" key="4">
    <source>
        <dbReference type="ARBA" id="ARBA00022989"/>
    </source>
</evidence>
<comment type="subcellular location">
    <subcellularLocation>
        <location evidence="1">Membrane</location>
        <topology evidence="1">Multi-pass membrane protein</topology>
    </subcellularLocation>
</comment>
<dbReference type="GO" id="GO:0015112">
    <property type="term" value="F:nitrate transmembrane transporter activity"/>
    <property type="evidence" value="ECO:0007669"/>
    <property type="project" value="InterPro"/>
</dbReference>
<dbReference type="Pfam" id="PF07690">
    <property type="entry name" value="MFS_1"/>
    <property type="match status" value="2"/>
</dbReference>
<dbReference type="GO" id="GO:0042128">
    <property type="term" value="P:nitrate assimilation"/>
    <property type="evidence" value="ECO:0007669"/>
    <property type="project" value="UniProtKB-KW"/>
</dbReference>
<dbReference type="InterPro" id="IPR036259">
    <property type="entry name" value="MFS_trans_sf"/>
</dbReference>
<feature type="transmembrane region" description="Helical" evidence="7">
    <location>
        <begin position="334"/>
        <end position="353"/>
    </location>
</feature>
<keyword evidence="4 7" id="KW-1133">Transmembrane helix</keyword>
<evidence type="ECO:0000313" key="9">
    <source>
        <dbReference type="EMBL" id="SFV86905.1"/>
    </source>
</evidence>
<feature type="transmembrane region" description="Helical" evidence="7">
    <location>
        <begin position="453"/>
        <end position="472"/>
    </location>
</feature>
<dbReference type="InterPro" id="IPR020846">
    <property type="entry name" value="MFS_dom"/>
</dbReference>
<feature type="transmembrane region" description="Helical" evidence="7">
    <location>
        <begin position="305"/>
        <end position="328"/>
    </location>
</feature>
<sequence length="494" mass="54333">MQDNRQDNRQDKLTLFSFKGKYRILHLTWFAFFMSFVVWLSLGPMMPFIREALSLTEQQAKVLLILNVAMTIPARIVVGMLVDKFGPKIMFSSILVLGGLVSIVFSWMQTYEQLALLRFLSGFIGAGFVVGIRLISEWFPAKQTGVAQGIYGGWGNFGSAGAAMTLPFIASSFAGVDGWRYAITAASVVAIAYGVFYYFNVTNTPKGSTYFKPKKSGAMEVSSYADLALYIAMNVPLYLALSLMTWKLGDIEMISAAVEWGVFATLAILFIAQTLKTWQVNAQHLKASVPKQHQYKFKQVAILNWAYFVTFGTELAVVSILAMFYVDWFGLDKIYAALLAGVYPFINLFARPGGGYLSDKFGRKIILMVTFSGVALSFLALGTVEKDWSIYSVILLTIAGGIFSKAGSGAIFAMVPLIQRRLTGQIAGMTGAFGNVGAVMFLTANSLVDYDQFFMLIGLMSGVVLILIVVFLEEPKGHMTEILDDGTVEVIKVN</sequence>
<evidence type="ECO:0000259" key="8">
    <source>
        <dbReference type="PROSITE" id="PS50850"/>
    </source>
</evidence>
<dbReference type="InterPro" id="IPR011701">
    <property type="entry name" value="MFS"/>
</dbReference>
<protein>
    <submittedName>
        <fullName evidence="9">Nitrate/nitrite transporter</fullName>
    </submittedName>
</protein>
<dbReference type="PROSITE" id="PS00216">
    <property type="entry name" value="SUGAR_TRANSPORT_1"/>
    <property type="match status" value="1"/>
</dbReference>
<dbReference type="AlphaFoldDB" id="A0A1W1DYX7"/>
<evidence type="ECO:0000256" key="5">
    <source>
        <dbReference type="ARBA" id="ARBA00023063"/>
    </source>
</evidence>
<dbReference type="InterPro" id="IPR044772">
    <property type="entry name" value="NO3_transporter"/>
</dbReference>
<keyword evidence="5" id="KW-0534">Nitrate assimilation</keyword>
<feature type="transmembrane region" description="Helical" evidence="7">
    <location>
        <begin position="156"/>
        <end position="175"/>
    </location>
</feature>
<feature type="transmembrane region" description="Helical" evidence="7">
    <location>
        <begin position="365"/>
        <end position="384"/>
    </location>
</feature>
<dbReference type="GO" id="GO:0016020">
    <property type="term" value="C:membrane"/>
    <property type="evidence" value="ECO:0007669"/>
    <property type="project" value="UniProtKB-SubCell"/>
</dbReference>
<keyword evidence="3 7" id="KW-0812">Transmembrane</keyword>
<evidence type="ECO:0000256" key="1">
    <source>
        <dbReference type="ARBA" id="ARBA00004141"/>
    </source>
</evidence>
<feature type="transmembrane region" description="Helical" evidence="7">
    <location>
        <begin position="21"/>
        <end position="42"/>
    </location>
</feature>
<evidence type="ECO:0000256" key="6">
    <source>
        <dbReference type="ARBA" id="ARBA00023136"/>
    </source>
</evidence>
<evidence type="ECO:0000256" key="7">
    <source>
        <dbReference type="SAM" id="Phobius"/>
    </source>
</evidence>
<feature type="transmembrane region" description="Helical" evidence="7">
    <location>
        <begin position="181"/>
        <end position="200"/>
    </location>
</feature>
<feature type="transmembrane region" description="Helical" evidence="7">
    <location>
        <begin position="62"/>
        <end position="82"/>
    </location>
</feature>
<dbReference type="PROSITE" id="PS50850">
    <property type="entry name" value="MFS"/>
    <property type="match status" value="1"/>
</dbReference>
<evidence type="ECO:0000256" key="2">
    <source>
        <dbReference type="ARBA" id="ARBA00008432"/>
    </source>
</evidence>
<organism evidence="9">
    <name type="scientific">hydrothermal vent metagenome</name>
    <dbReference type="NCBI Taxonomy" id="652676"/>
    <lineage>
        <taxon>unclassified sequences</taxon>
        <taxon>metagenomes</taxon>
        <taxon>ecological metagenomes</taxon>
    </lineage>
</organism>
<dbReference type="InterPro" id="IPR005829">
    <property type="entry name" value="Sugar_transporter_CS"/>
</dbReference>
<dbReference type="PANTHER" id="PTHR23515">
    <property type="entry name" value="HIGH-AFFINITY NITRATE TRANSPORTER 2.3"/>
    <property type="match status" value="1"/>
</dbReference>
<feature type="transmembrane region" description="Helical" evidence="7">
    <location>
        <begin position="426"/>
        <end position="447"/>
    </location>
</feature>
<accession>A0A1W1DYX7</accession>
<feature type="transmembrane region" description="Helical" evidence="7">
    <location>
        <begin position="390"/>
        <end position="414"/>
    </location>
</feature>
<feature type="transmembrane region" description="Helical" evidence="7">
    <location>
        <begin position="253"/>
        <end position="272"/>
    </location>
</feature>
<reference evidence="9" key="1">
    <citation type="submission" date="2016-10" db="EMBL/GenBank/DDBJ databases">
        <authorList>
            <person name="de Groot N.N."/>
        </authorList>
    </citation>
    <scope>NUCLEOTIDE SEQUENCE</scope>
</reference>
<feature type="transmembrane region" description="Helical" evidence="7">
    <location>
        <begin position="221"/>
        <end position="241"/>
    </location>
</feature>
<feature type="transmembrane region" description="Helical" evidence="7">
    <location>
        <begin position="89"/>
        <end position="108"/>
    </location>
</feature>
<keyword evidence="6 7" id="KW-0472">Membrane</keyword>
<proteinExistence type="inferred from homology"/>
<dbReference type="SUPFAM" id="SSF103473">
    <property type="entry name" value="MFS general substrate transporter"/>
    <property type="match status" value="1"/>
</dbReference>
<name>A0A1W1DYX7_9ZZZZ</name>
<evidence type="ECO:0000256" key="3">
    <source>
        <dbReference type="ARBA" id="ARBA00022692"/>
    </source>
</evidence>
<gene>
    <name evidence="9" type="ORF">MNB_SUP05-SYMBIONT-4-214</name>
</gene>